<reference evidence="2" key="1">
    <citation type="submission" date="2016-10" db="EMBL/GenBank/DDBJ databases">
        <authorList>
            <person name="Varghese N."/>
            <person name="Submissions S."/>
        </authorList>
    </citation>
    <scope>NUCLEOTIDE SEQUENCE [LARGE SCALE GENOMIC DNA]</scope>
    <source>
        <strain evidence="2">DSM 17038</strain>
    </source>
</reference>
<sequence>MHNLLLFILIHLSFRVYKYASHLSGVISGTPSSVGTSIIIFTVHDSSGQIASQNFSLKTIVRFFTEYLELDHN</sequence>
<dbReference type="InterPro" id="IPR013783">
    <property type="entry name" value="Ig-like_fold"/>
</dbReference>
<evidence type="ECO:0000313" key="2">
    <source>
        <dbReference type="Proteomes" id="UP000199337"/>
    </source>
</evidence>
<evidence type="ECO:0000313" key="1">
    <source>
        <dbReference type="EMBL" id="SFH00294.1"/>
    </source>
</evidence>
<protein>
    <submittedName>
        <fullName evidence="1">Uncharacterized protein</fullName>
    </submittedName>
</protein>
<dbReference type="STRING" id="341036.SAMN05660649_03487"/>
<keyword evidence="2" id="KW-1185">Reference proteome</keyword>
<organism evidence="1 2">
    <name type="scientific">Desulfotruncus arcticus DSM 17038</name>
    <dbReference type="NCBI Taxonomy" id="1121424"/>
    <lineage>
        <taxon>Bacteria</taxon>
        <taxon>Bacillati</taxon>
        <taxon>Bacillota</taxon>
        <taxon>Clostridia</taxon>
        <taxon>Eubacteriales</taxon>
        <taxon>Desulfallaceae</taxon>
        <taxon>Desulfotruncus</taxon>
    </lineage>
</organism>
<dbReference type="Gene3D" id="2.60.40.10">
    <property type="entry name" value="Immunoglobulins"/>
    <property type="match status" value="1"/>
</dbReference>
<accession>A0A1I2WG92</accession>
<name>A0A1I2WG92_9FIRM</name>
<gene>
    <name evidence="1" type="ORF">SAMN05660649_03487</name>
</gene>
<proteinExistence type="predicted"/>
<dbReference type="EMBL" id="FOOX01000013">
    <property type="protein sequence ID" value="SFH00294.1"/>
    <property type="molecule type" value="Genomic_DNA"/>
</dbReference>
<dbReference type="AlphaFoldDB" id="A0A1I2WG92"/>
<dbReference type="Proteomes" id="UP000199337">
    <property type="component" value="Unassembled WGS sequence"/>
</dbReference>